<organism evidence="1 2">
    <name type="scientific">Erwinia phage vB_EamM_Stratton</name>
    <dbReference type="NCBI Taxonomy" id="1883378"/>
    <lineage>
        <taxon>Viruses</taxon>
        <taxon>Duplodnaviria</taxon>
        <taxon>Heunggongvirae</taxon>
        <taxon>Uroviricota</taxon>
        <taxon>Caudoviricetes</taxon>
        <taxon>Chimalliviridae</taxon>
        <taxon>Erskinevirus</taxon>
        <taxon>Erskinevirus EaH2</taxon>
    </lineage>
</organism>
<gene>
    <name evidence="1" type="ORF">STRATTON_97</name>
</gene>
<name>A0A1B2IH07_9CAUD</name>
<dbReference type="EMBL" id="KX397373">
    <property type="protein sequence ID" value="ANZ50522.1"/>
    <property type="molecule type" value="Genomic_DNA"/>
</dbReference>
<accession>A0A1B2IH07</accession>
<proteinExistence type="predicted"/>
<reference evidence="2" key="1">
    <citation type="submission" date="2016-06" db="EMBL/GenBank/DDBJ databases">
        <authorList>
            <person name="Berg J.A."/>
            <person name="Stratton M.L."/>
            <person name="Esplin I.D."/>
            <person name="Jensen G.L."/>
            <person name="Merrill B.D."/>
            <person name="Breakwell D.P."/>
            <person name="Hope S."/>
            <person name="Grose J.H."/>
        </authorList>
    </citation>
    <scope>NUCLEOTIDE SEQUENCE [LARGE SCALE GENOMIC DNA]</scope>
</reference>
<protein>
    <submittedName>
        <fullName evidence="1">Uncharacterized protein</fullName>
    </submittedName>
</protein>
<evidence type="ECO:0000313" key="1">
    <source>
        <dbReference type="EMBL" id="ANZ50522.1"/>
    </source>
</evidence>
<evidence type="ECO:0000313" key="2">
    <source>
        <dbReference type="Proteomes" id="UP000221949"/>
    </source>
</evidence>
<dbReference type="Proteomes" id="UP000221949">
    <property type="component" value="Segment"/>
</dbReference>
<sequence length="544" mass="58222">MSITIEEVTNVLKQNLSRDNVLATLNQVMTDNGMSPDQGLKVARAVGIYAQAKKLNNQQVIQYIIDAYKACVYQSIAAKGNTFSSDIHGKLMSMWGDVEKIIQILRNANSGGGLGGGGGIGGSGGGIRVSEGLTLSAPEVGVSAQASAGLKVVMPQTDLDFGSDNGLTFVNEAPTQQTPVAPQPAVVDPATAPQATINFNAPVNNPIGAATSKGQNMSMNDPVINILQEIEVEDYAAHELVAPVEKTSVPAKEANSRIKSSQYAESRDWVSPLQSIISGEDEIVLYKGAGIIVRARDSYRPYLVGTTDASVNVMREFLATHNAAKSDLDGLTEVNDVEKLMDRVMKTISKLRGAAKAIHDFALEKSDEPEVVVSEVARFANAYLANLTLLIHNGISLGTNHGTDVPTVPGISLERAPDDINWFASDLYTQTTGGNGVSEHEDFFRDLFLTVANSIRKLTLKLDDKGQVVNLVQSCITVVVPGMYQSVSKYHMVEMASLGNASEPVIAIYEALQNDVPHSQVILQVPQGQFLLLSNGEPTAPVRY</sequence>